<evidence type="ECO:0000259" key="21">
    <source>
        <dbReference type="PROSITE" id="PS50237"/>
    </source>
</evidence>
<dbReference type="Gene3D" id="3.90.1750.10">
    <property type="entry name" value="Hect, E3 ligase catalytic domains"/>
    <property type="match status" value="1"/>
</dbReference>
<feature type="repeat" description="RCC1" evidence="18">
    <location>
        <begin position="3195"/>
        <end position="3246"/>
    </location>
</feature>
<proteinExistence type="predicted"/>
<dbReference type="OrthoDB" id="239701at2759"/>
<feature type="region of interest" description="Disordered" evidence="19">
    <location>
        <begin position="4953"/>
        <end position="4975"/>
    </location>
</feature>
<feature type="region of interest" description="Disordered" evidence="19">
    <location>
        <begin position="968"/>
        <end position="989"/>
    </location>
</feature>
<comment type="catalytic activity">
    <reaction evidence="1">
        <text>S-ubiquitinyl-[E2 ubiquitin-conjugating enzyme]-L-cysteine + [acceptor protein]-L-lysine = [E2 ubiquitin-conjugating enzyme]-L-cysteine + N(6)-ubiquitinyl-[acceptor protein]-L-lysine.</text>
        <dbReference type="EC" id="2.3.2.26"/>
    </reaction>
</comment>
<dbReference type="PANTHER" id="PTHR22872">
    <property type="entry name" value="BTK-BINDING PROTEIN-RELATED"/>
    <property type="match status" value="1"/>
</dbReference>
<reference evidence="25" key="1">
    <citation type="submission" date="2025-08" db="UniProtKB">
        <authorList>
            <consortium name="RefSeq"/>
        </authorList>
    </citation>
    <scope>IDENTIFICATION</scope>
    <source>
        <strain evidence="25">USDA-PBARC FA_bdor</strain>
        <tissue evidence="25">Whole organism</tissue>
    </source>
</reference>
<keyword evidence="12" id="KW-0862">Zinc</keyword>
<evidence type="ECO:0000256" key="17">
    <source>
        <dbReference type="PROSITE-ProRule" id="PRU00228"/>
    </source>
</evidence>
<dbReference type="GO" id="GO:0005814">
    <property type="term" value="C:centriole"/>
    <property type="evidence" value="ECO:0007669"/>
    <property type="project" value="UniProtKB-SubCell"/>
</dbReference>
<dbReference type="CTD" id="8924"/>
<dbReference type="FunFam" id="3.30.2160.10:FF:000010">
    <property type="entry name" value="E3 ubiquitin-protein ligase HERC2 isoform X2"/>
    <property type="match status" value="1"/>
</dbReference>
<dbReference type="InterPro" id="IPR000569">
    <property type="entry name" value="HECT_dom"/>
</dbReference>
<dbReference type="SUPFAM" id="SSF49785">
    <property type="entry name" value="Galactose-binding domain-like"/>
    <property type="match status" value="1"/>
</dbReference>
<dbReference type="FunFam" id="2.130.10.30:FF:000003">
    <property type="entry name" value="E3 ubiquitin-protein ligase HERC2 isoform X1"/>
    <property type="match status" value="1"/>
</dbReference>
<dbReference type="Pfam" id="PF06701">
    <property type="entry name" value="MIB_HERC2"/>
    <property type="match status" value="1"/>
</dbReference>
<evidence type="ECO:0000313" key="24">
    <source>
        <dbReference type="Proteomes" id="UP000694866"/>
    </source>
</evidence>
<dbReference type="SUPFAM" id="SSF55856">
    <property type="entry name" value="Cytochrome b5-like heme/steroid binding domain"/>
    <property type="match status" value="1"/>
</dbReference>
<feature type="compositionally biased region" description="Basic and acidic residues" evidence="19">
    <location>
        <begin position="1480"/>
        <end position="1489"/>
    </location>
</feature>
<dbReference type="Pfam" id="PF00415">
    <property type="entry name" value="RCC1"/>
    <property type="match status" value="11"/>
</dbReference>
<dbReference type="Gene3D" id="2.60.120.260">
    <property type="entry name" value="Galactose-binding domain-like"/>
    <property type="match status" value="1"/>
</dbReference>
<dbReference type="Pfam" id="PF25390">
    <property type="entry name" value="WD40_RLD"/>
    <property type="match status" value="2"/>
</dbReference>
<dbReference type="SUPFAM" id="SSF159034">
    <property type="entry name" value="Mib/herc2 domain-like"/>
    <property type="match status" value="1"/>
</dbReference>
<feature type="repeat" description="RCC1" evidence="18">
    <location>
        <begin position="715"/>
        <end position="768"/>
    </location>
</feature>
<feature type="compositionally biased region" description="Acidic residues" evidence="19">
    <location>
        <begin position="2628"/>
        <end position="2639"/>
    </location>
</feature>
<evidence type="ECO:0000256" key="15">
    <source>
        <dbReference type="ARBA" id="ARBA00081609"/>
    </source>
</evidence>
<feature type="compositionally biased region" description="Basic and acidic residues" evidence="19">
    <location>
        <begin position="1317"/>
        <end position="1327"/>
    </location>
</feature>
<dbReference type="PROSITE" id="PS51416">
    <property type="entry name" value="MIB_HERC2"/>
    <property type="match status" value="1"/>
</dbReference>
<dbReference type="Pfam" id="PF11515">
    <property type="entry name" value="Cul7"/>
    <property type="match status" value="1"/>
</dbReference>
<dbReference type="FunFam" id="2.130.10.30:FF:000004">
    <property type="entry name" value="E3 ubiquitin-protein ligase HERC2 isoform X2"/>
    <property type="match status" value="1"/>
</dbReference>
<dbReference type="Gene3D" id="2.30.30.30">
    <property type="match status" value="1"/>
</dbReference>
<dbReference type="PROSITE" id="PS51284">
    <property type="entry name" value="DOC"/>
    <property type="match status" value="1"/>
</dbReference>
<evidence type="ECO:0000256" key="1">
    <source>
        <dbReference type="ARBA" id="ARBA00000885"/>
    </source>
</evidence>
<evidence type="ECO:0000256" key="6">
    <source>
        <dbReference type="ARBA" id="ARBA00022553"/>
    </source>
</evidence>
<dbReference type="Gene3D" id="2.30.30.40">
    <property type="entry name" value="SH3 Domains"/>
    <property type="match status" value="1"/>
</dbReference>
<dbReference type="InterPro" id="IPR035983">
    <property type="entry name" value="Hect_E3_ubiquitin_ligase"/>
</dbReference>
<feature type="repeat" description="RCC1" evidence="18">
    <location>
        <begin position="769"/>
        <end position="820"/>
    </location>
</feature>
<dbReference type="SMART" id="SM00706">
    <property type="entry name" value="TECPR"/>
    <property type="match status" value="3"/>
</dbReference>
<dbReference type="InterPro" id="IPR014722">
    <property type="entry name" value="Rib_uL2_dom2"/>
</dbReference>
<dbReference type="Pfam" id="PF03256">
    <property type="entry name" value="ANAPC10"/>
    <property type="match status" value="1"/>
</dbReference>
<comment type="pathway">
    <text evidence="3">Protein modification; protein ubiquitination.</text>
</comment>
<feature type="repeat" description="RCC1" evidence="18">
    <location>
        <begin position="4273"/>
        <end position="4324"/>
    </location>
</feature>
<feature type="repeat" description="RCC1" evidence="18">
    <location>
        <begin position="609"/>
        <end position="660"/>
    </location>
</feature>
<dbReference type="Proteomes" id="UP000694866">
    <property type="component" value="Unplaced"/>
</dbReference>
<evidence type="ECO:0000259" key="23">
    <source>
        <dbReference type="PROSITE" id="PS51416"/>
    </source>
</evidence>
<keyword evidence="5" id="KW-0963">Cytoplasm</keyword>
<feature type="repeat" description="RCC1" evidence="18">
    <location>
        <begin position="4221"/>
        <end position="4272"/>
    </location>
</feature>
<keyword evidence="8" id="KW-0479">Metal-binding</keyword>
<feature type="domain" description="MIB/HERC2" evidence="23">
    <location>
        <begin position="1959"/>
        <end position="2032"/>
    </location>
</feature>
<keyword evidence="6" id="KW-0597">Phosphoprotein</keyword>
<feature type="compositionally biased region" description="Low complexity" evidence="19">
    <location>
        <begin position="1303"/>
        <end position="1313"/>
    </location>
</feature>
<evidence type="ECO:0000256" key="18">
    <source>
        <dbReference type="PROSITE-ProRule" id="PRU00235"/>
    </source>
</evidence>
<dbReference type="RefSeq" id="XP_011304625.1">
    <property type="nucleotide sequence ID" value="XM_011306323.1"/>
</dbReference>
<dbReference type="Gene3D" id="3.30.2160.10">
    <property type="entry name" value="Hect, E3 ligase catalytic domain"/>
    <property type="match status" value="1"/>
</dbReference>
<dbReference type="CDD" id="cd08664">
    <property type="entry name" value="APC10-HERC2"/>
    <property type="match status" value="1"/>
</dbReference>
<dbReference type="GO" id="GO:0016567">
    <property type="term" value="P:protein ubiquitination"/>
    <property type="evidence" value="ECO:0007669"/>
    <property type="project" value="InterPro"/>
</dbReference>
<dbReference type="Gene3D" id="3.10.120.10">
    <property type="entry name" value="Cytochrome b5-like heme/steroid binding domain"/>
    <property type="match status" value="1"/>
</dbReference>
<feature type="domain" description="HECT" evidence="21">
    <location>
        <begin position="4621"/>
        <end position="4948"/>
    </location>
</feature>
<evidence type="ECO:0000256" key="19">
    <source>
        <dbReference type="SAM" id="MobiDB-lite"/>
    </source>
</evidence>
<evidence type="ECO:0000313" key="25">
    <source>
        <dbReference type="RefSeq" id="XP_011304625.1"/>
    </source>
</evidence>
<dbReference type="InterPro" id="IPR036400">
    <property type="entry name" value="Cyt_B5-like_heme/steroid_sf"/>
</dbReference>
<evidence type="ECO:0000256" key="5">
    <source>
        <dbReference type="ARBA" id="ARBA00022490"/>
    </source>
</evidence>
<evidence type="ECO:0000259" key="20">
    <source>
        <dbReference type="PROSITE" id="PS50135"/>
    </source>
</evidence>
<evidence type="ECO:0000256" key="3">
    <source>
        <dbReference type="ARBA" id="ARBA00004906"/>
    </source>
</evidence>
<dbReference type="FunFam" id="2.30.30.30:FF:000015">
    <property type="entry name" value="E3 ubiquitin-protein ligase HERC2"/>
    <property type="match status" value="1"/>
</dbReference>
<protein>
    <recommendedName>
        <fullName evidence="4">HECT-type E3 ubiquitin transferase</fullName>
        <ecNumber evidence="4">2.3.2.26</ecNumber>
    </recommendedName>
    <alternativeName>
        <fullName evidence="14">HECT domain and RCC1-like domain-containing protein 2</fullName>
    </alternativeName>
    <alternativeName>
        <fullName evidence="15">HECT-type E3 ubiquitin transferase HERC2</fullName>
    </alternativeName>
</protein>
<dbReference type="GeneID" id="105267457"/>
<dbReference type="PANTHER" id="PTHR22872:SF2">
    <property type="entry name" value="INHIBITOR OF BRUTON TYROSINE KINASE"/>
    <property type="match status" value="1"/>
</dbReference>
<evidence type="ECO:0000256" key="7">
    <source>
        <dbReference type="ARBA" id="ARBA00022679"/>
    </source>
</evidence>
<dbReference type="EC" id="2.3.2.26" evidence="4"/>
<dbReference type="SUPFAM" id="SSF56204">
    <property type="entry name" value="Hect, E3 ligase catalytic domain"/>
    <property type="match status" value="1"/>
</dbReference>
<feature type="repeat" description="RCC1" evidence="18">
    <location>
        <begin position="4115"/>
        <end position="4166"/>
    </location>
</feature>
<feature type="compositionally biased region" description="Polar residues" evidence="19">
    <location>
        <begin position="3620"/>
        <end position="3631"/>
    </location>
</feature>
<organism evidence="24 25">
    <name type="scientific">Fopius arisanus</name>
    <dbReference type="NCBI Taxonomy" id="64838"/>
    <lineage>
        <taxon>Eukaryota</taxon>
        <taxon>Metazoa</taxon>
        <taxon>Ecdysozoa</taxon>
        <taxon>Arthropoda</taxon>
        <taxon>Hexapoda</taxon>
        <taxon>Insecta</taxon>
        <taxon>Pterygota</taxon>
        <taxon>Neoptera</taxon>
        <taxon>Endopterygota</taxon>
        <taxon>Hymenoptera</taxon>
        <taxon>Apocrita</taxon>
        <taxon>Ichneumonoidea</taxon>
        <taxon>Braconidae</taxon>
        <taxon>Opiinae</taxon>
        <taxon>Fopius</taxon>
    </lineage>
</organism>
<feature type="region of interest" description="Disordered" evidence="19">
    <location>
        <begin position="2525"/>
        <end position="2544"/>
    </location>
</feature>
<dbReference type="PROSITE" id="PS00626">
    <property type="entry name" value="RCC1_2"/>
    <property type="match status" value="2"/>
</dbReference>
<dbReference type="FunFam" id="3.30.2410.10:FF:000006">
    <property type="entry name" value="probable E3 ubiquitin-protein ligase HERC1 isoform X2"/>
    <property type="match status" value="1"/>
</dbReference>
<dbReference type="InterPro" id="IPR006624">
    <property type="entry name" value="Beta-propeller_rpt_TECPR"/>
</dbReference>
<dbReference type="InterPro" id="IPR037252">
    <property type="entry name" value="Mib_Herc2_sf"/>
</dbReference>
<evidence type="ECO:0000256" key="12">
    <source>
        <dbReference type="ARBA" id="ARBA00022833"/>
    </source>
</evidence>
<feature type="repeat" description="RCC1" evidence="18">
    <location>
        <begin position="3247"/>
        <end position="3298"/>
    </location>
</feature>
<dbReference type="InterPro" id="IPR000408">
    <property type="entry name" value="Reg_chr_condens"/>
</dbReference>
<feature type="repeat" description="RCC1" evidence="18">
    <location>
        <begin position="3353"/>
        <end position="3404"/>
    </location>
</feature>
<comment type="subcellular location">
    <subcellularLocation>
        <location evidence="2">Cytoplasm</location>
        <location evidence="2">Cytoskeleton</location>
        <location evidence="2">Microtubule organizing center</location>
        <location evidence="2">Centrosome</location>
        <location evidence="2">Centriole</location>
    </subcellularLocation>
</comment>
<dbReference type="Gene3D" id="2.130.10.30">
    <property type="entry name" value="Regulator of chromosome condensation 1/beta-lactamase-inhibitor protein II"/>
    <property type="match status" value="3"/>
</dbReference>
<feature type="repeat" description="RCC1" evidence="18">
    <location>
        <begin position="4167"/>
        <end position="4220"/>
    </location>
</feature>
<keyword evidence="7" id="KW-0808">Transferase</keyword>
<evidence type="ECO:0000256" key="11">
    <source>
        <dbReference type="ARBA" id="ARBA00022786"/>
    </source>
</evidence>
<dbReference type="GO" id="GO:0061630">
    <property type="term" value="F:ubiquitin protein ligase activity"/>
    <property type="evidence" value="ECO:0007669"/>
    <property type="project" value="UniProtKB-EC"/>
</dbReference>
<gene>
    <name evidence="25" type="primary">HERC2</name>
</gene>
<feature type="region of interest" description="Disordered" evidence="19">
    <location>
        <begin position="3603"/>
        <end position="3631"/>
    </location>
</feature>
<evidence type="ECO:0000256" key="8">
    <source>
        <dbReference type="ARBA" id="ARBA00022723"/>
    </source>
</evidence>
<feature type="repeat" description="RCC1" evidence="18">
    <location>
        <begin position="4327"/>
        <end position="4378"/>
    </location>
</feature>
<dbReference type="PROSITE" id="PS50012">
    <property type="entry name" value="RCC1_3"/>
    <property type="match status" value="19"/>
</dbReference>
<keyword evidence="24" id="KW-1185">Reference proteome</keyword>
<dbReference type="Pfam" id="PF00569">
    <property type="entry name" value="ZZ"/>
    <property type="match status" value="1"/>
</dbReference>
<dbReference type="SUPFAM" id="SSF50985">
    <property type="entry name" value="RCC1/BLIP-II"/>
    <property type="match status" value="3"/>
</dbReference>
<dbReference type="InterPro" id="IPR037976">
    <property type="entry name" value="HERC2_APC10"/>
</dbReference>
<evidence type="ECO:0000256" key="2">
    <source>
        <dbReference type="ARBA" id="ARBA00004114"/>
    </source>
</evidence>
<evidence type="ECO:0000256" key="9">
    <source>
        <dbReference type="ARBA" id="ARBA00022737"/>
    </source>
</evidence>
<dbReference type="PROSITE" id="PS50237">
    <property type="entry name" value="HECT"/>
    <property type="match status" value="1"/>
</dbReference>
<evidence type="ECO:0000256" key="13">
    <source>
        <dbReference type="ARBA" id="ARBA00023212"/>
    </source>
</evidence>
<feature type="repeat" description="RCC1" evidence="18">
    <location>
        <begin position="3141"/>
        <end position="3194"/>
    </location>
</feature>
<feature type="region of interest" description="Disordered" evidence="19">
    <location>
        <begin position="1300"/>
        <end position="1327"/>
    </location>
</feature>
<feature type="repeat" description="RCC1" evidence="18">
    <location>
        <begin position="663"/>
        <end position="714"/>
    </location>
</feature>
<sequence>MSGQLSIKVRPEPRLDTKWLKTDLQRFLCRDGLAELWNGMVRDGEIVGSFSDGLINAAGVVSRKGDSGHYYCSLRVLSCLCCDGICGPQSGCNCGPCQKLDEEEATLDEEISSNVKDPDKSPPLAQSTMDSWLWSTKPSKTDWEISTDTLIRDQTLLCNEVANSTLSSTRLRQRLVIARRYFTALSRHKPQEEKKSLPIVETATSPKPPIKLPKITVKPSERAAMGLARVGTRAALNFSFAYLRRAWRSGEDVEFCSEILSESLETLQSLPEATLFEENNVSQVWLEVVEKSAKFLRQVVTGDVAQLVTPTTTSTWCPVPVSDQHTALCLLLELVAQRATLSSLLDSVILLLHLSEKTINQDNRVIPPTSGSCAPLVPLLRRLNSVPVTKSRGPPGNESKLNPGPCEVLLKYLLLPDDDTVPVDLRKAAVVIMCNLSRLAIPHLPITSTNPTNAFFKNQTTQTTVQEVIAWGGVKLGNGTSPFYCNAIAELGVRQLCCTERALMILTQSGKVYSMHYGSETQYPQKVEFGGMKKNPVISSIASHPDGKHYLALTEEGLTYSWGSGDGGRLGHGNTIDYENPKVVEALADKSITFIACGSNYSAAVTATGELYTWGRGNYGRLGNGNCDDVMVPTLVTALNGHVVVYVACGSGDSQTLCVTASGIVFSWGDGDYGKLGRGGSDGSKIPKIVDKLLDVNVTKVYCGGQFSAALTAQGEIYTWGKGSAYRLGHGNEDHVRYPKMIESRKLKGKRVKELSVGNVLVLALTEDQEVYGWGRNDYGQIDPGLGFTVSEPFLCTALTSKNVIGIVCGLTQSFAWSLSTCSVAIRVPFVVDICEKTFKLLDMLLTKSCEGLPGTRPPTQDRECLAVSTLNLLRLQLHAMISHRIEPKTVGLAGGTSLLNSLKHRCVTLASEAGILATIQDAAQALLQTGWSILLPTANERAKTLSSFLPNSNHNFKPLSANHINNSSNKHHHNNHNHAISNNNTPDSNKGQQFMADLLVSSLMADGGLEYALKAAIRAEIIDISDEKESIASSNSTTEFKNEIKQAKEFNSEKQHNMTISLVQLVKQLIKNGTCITQAKFEALELSKGGRKLEDSQKLDNSPSTNLLLRWQRLLIAQIYHCIKASTNEDAQEPEIIGSQSLLQKYILQICNHVNDVLPTACEIAGTSSKNFVLVAMILKSDIVAILLPELVICLILLQVDNPMLLHGMNWMEILAPVLDILDQFNRLAPTSEKDDADDLSWPGIIAPQQGNNSRQALSIPEEPTLIRSADLENHNRDGGLWIVVNNNVYDVQDFCQEGRDSSSSSSLSSSLVQNTREETTRFDGSKDISNTKNAISQLNSGVMESCFVGYYCQSEPDSTQFTIEIMDVCSSFLDVERALSFLLGLHAHRMRQSLPLLPAEEEAGVWLSANFLRGGLQVLQPTNPFEEEKDEAKSNHSTAANSPTEPGAPTPGTAVGISTSVSTTITTSSAGNTTATPGRDKFQNKTKQSESRVVSFVHALAEGHKTDNYVQTFLKMVEKYSKANNLLSHVDFYGDHPVEEVGRLLMAVIIKHLALGHQTIALVDQELTESDNAKLSKPLIDMVKLIHQTKWNLIRTRQQQNKSYKEVCAPVQEKCRFLLYEVRPATSYEVMGYQRLKLLYTVPKFKRVVLSVIADNRKKRTNAHEMVKKKKKENKESGKLDDIVNTSIQISSLPEEKEKFFGDKQTMRNIVLQQLDKLNTRSLIIDCNELMNEVVGFAVSEDGGGNIVETLRRAMYCQIQRVKMREKGIKMILELLKKDHLVTSVRYSLLNGWLGLIPESKRPSQTRVVTHCLSNIQLVTPYQRAKIIISEAEITCWTIEALRAYVIQAELPNKDKVSGKSSLNQGTYTWLRKLPRARFLLTIIGMLTSHHHANEIGLLVNSGLISSVLTLLRQIGPTPMGMMTESARLKKQQKSSYVSAIYEDVLHKNKPPAVQLSGAELAALMKIGTRVVRGVDWKWGEQDGTPPGEGKVIGELGDDGWIRVQWDNGTTNSYRMGKEGKYDLKLAEPPAPPESDSDSDSGLPPADSKKPEDLSLGSREFHPTTYLKSASKNLLRIILLSCGVNANGVDKSAIKILVSIIRGIISTANRPGTHGNSTVSDLAREHHESWATLGLLKTIANSQVSFCRALSTPAWIDFFLSIISEESEANLGKQIMAIKLLFAVLKSWPENDGEMTHLLEKLFKILGQIGLHCTANCTVTTGDQMEFHNTKCRVSITASHSSTLAEELILLIRGLHLLPGWQLPLNCYLASKLSLASDLLSDGPLFHIRMNENGGEHSMTIQQTVMAALIVVGGLDNRPRMGGTVEVDNDVGIVYRFTPHSKLVLQMHDENGKTGILRKVPFSGVKNVSEKFHLDRMPMTESLLSIWANILLLGNTNNNLNGRRPGSGMPVIAGVVNASILRTQQQQLAALNAGRSLLEHQGKLRQVLKFSLSVMTADKLDDDDEDGRGDGEMRVLFQELLVRAIKPQPLKPIFKREELDAAALAVSQYLAVELRYRAGVHNPGALSEPTTPTSDCSLASLSSSQKRHCRSGKKIITSRQAANPLVTQLTEMGFPKKSVESAIRNISLIEGINITPENVVVWLVERAEIRAFTDSEHLPESSSDAGSDDSEESSSEDCNEHSSLSIPGVTTPVVIPTSTYDDVLKAAANAPQSFMKRSDFLSFDEYAMYVRDNVTVGMLVRCCKSYEEVEYGDIGQVAKIDPEGLHDLNVQVAWQHTDGTYWVRFIHIELLGHPPTLPTPPAALKVGDKVRVKTSVTVPKYKWGSVNHSSVGVLTAIINNGKDVSVDFPQQSNWTGCMMEMERVPSCHHAVTCNSCHLSPISGARLKCKACENYNLCENCFYTKRCHRHGFNRIAEPGSAAVYAGKPGRYHYRRDITESSLIEDWSKCIRTLIVSSRDNWATRLVDGSGKFWQSCGQRGKHWIRLDMMPNILIESLKITVTPEDGSYMPSVIAVNAGDSFNSLLELATITVRNTDECVTLLQNMREYYSCIEIAIKQCRNGGIDCKVHSLQIVGKKKLFENQLATSVSFLASDWEAVQEQISGAPHRGRIVVDGYSPRLHEQLQQHSAVYVWGLNDKDQLGGLKGSKIKLPEYSDVLSKLKPVQIAGGSKTLFIVTQEGKLYACGEGTNGRLGLGDNNNVYEPKLIPFLSQYIIKKVAVHSGGTHAIALTQDSKVFSWGEGEDGKLGHGNRLSLDKPRLIEAFKSKRIRDIACGSGHSAAISSNGELYTWGLGEYGRLGHGDTATQLKPKLVEALVGQRVIQIACGSKDAQTLALTEDGSVYSWGDGDFGKLGRGGSGGCYTPLLVDRLNNLGVVQIECGAQFSLALTKYGEVWTWGKGDYYRLGHGNDQHIRRPTVIEGLRGKKVTHVAVGALHCLAVTDTGQVYAWGDNDHGQQGNGTTIVNRKPSLVHGLEDTKINRVACGSSHSVAWILPDQPATNNQEPVKFSTGKDPLGQVSLGFGDSHGDSISSGTIISTKNVRPSLSNIILSLESNVAKQQALQHVINALDIIQARTAIVIALKSHNALTTNDSTAATLLRGVNTISQPDTPTGDLSIAGTPMVMSGNLTGVYQNVGEIAQGGGEAPAEVGSLHHHHNHNPTSGKNSPRTVSSITALEEQIPSAISTISNYFPSMSSSASLSSRASRMSTSAAAMSVIAATLTSHAQVVGDDHDNGESGLDEFTSTLTEDDARMLVDLLKLAVANRVCEGARETISSILIALAKSSSRHSHSIKNMLLELCVTELEDTAANSNCMNNAPKPVVQETPHPYIDDTTLTGHVKIPGAEALRVEFDRQCSTERRHDPLTIMDGAGRVVAIKSGREPSEWSAEIRIQGDELFWRFTSDGSVNGWGWRFTVHPILAVLSPHELGSDRAVLAQPSIALVECLLDNSLIIATANNSSEKSIVSRLAACLAQCSQLSILTAQQRMWGLKKLQVVYMSCGPGIRGDTALSTLLGSLPQALLKQYEYEDPAVRGGKQLMHSDFFKVLVGLACELELDTMPCCSEIHKWSWFKRYCLAARVAKSLINRTALPKSFCVDVTKRINEMMNAEGEPHLSHREIPPHESHELFRREHDEQLLLWLNRRPEDWTLSWDGSGAIYGWGHNHRGQLGGLEGAKVKLPSPCESLSALRPVQLAGGEQTLFAVTADGKIYATGYGAVGRLGIGGTDSVMVPTLLESIQHVFIKKLAVNSGGKHCLALSSEGHVYSWGEGDDGKLGHGNRMSYDRPKLIEALLGTEVVDIACGGHHSAAISSAGLLYTWGKGRYGRLGHGDSDDQTKPKVVAALQEYKAVDVACGSGDAQTLCVTDDDNVWSWGDGDYGKLGRGGSDGCKTPMKIESLAGLGVVKVECGSQFSVALTRSGAVYTWGKGDYHRLGHGTDDHVRRPRKVAALQGKKIISIATGSLHCVACSDKGEVFTWGDNDEGQLGDGTTSALQRPRLVHALQGKKITRVACGSAHTLAWSTTKATQSKLPASTPMEYDLVKDLPFSALHNRLVLLHHFAELLCPSLVMFPIAGHVGLNKLAPMLVYSIKEATFRKVVQATMVRDRQHGPVIELNRIQVKRARSRGTGLAGPDGIKSVFGQMVGKMGLLTQDVLFLPHRVWKVKFVGESVDDCGGGYSESIAEMCDELQNGSLPLFIPTPNGRDDSGTNRDCFLFNPAAKSALHVNMFQFLGILMGIAIRTGSPLSLNLAEPVWKQLAGISLAPGDLTEIDRDYVPGLLCIRDMDPDEKVFQTLEMPFSTPSAAGHDVSLSNRYRKITTENRHEYVRLALNYRLREFDGQVRAVREGMARVIPVPLLALFSGAELETMVCGSPDIPLGLLKSVATYKGIEATSALVQWFWEVMEEFSNQERSLFLRFVWGRTRLPRTIADFRGRDFVLQVMDKYNPPDHFLPESYTCFFLLKMPRYSCKSVLRQKLKYAIHFCKSIDTDEYARVQPATNSDTDDTDSLASEEHTSL</sequence>
<feature type="region of interest" description="Disordered" evidence="19">
    <location>
        <begin position="2617"/>
        <end position="2652"/>
    </location>
</feature>
<feature type="compositionally biased region" description="Low complexity" evidence="19">
    <location>
        <begin position="1445"/>
        <end position="1478"/>
    </location>
</feature>
<dbReference type="Gene3D" id="3.30.2410.10">
    <property type="entry name" value="Hect, E3 ligase catalytic domain"/>
    <property type="match status" value="1"/>
</dbReference>
<evidence type="ECO:0000256" key="10">
    <source>
        <dbReference type="ARBA" id="ARBA00022771"/>
    </source>
</evidence>
<dbReference type="GO" id="GO:0008270">
    <property type="term" value="F:zinc ion binding"/>
    <property type="evidence" value="ECO:0007669"/>
    <property type="project" value="UniProtKB-KW"/>
</dbReference>
<dbReference type="InterPro" id="IPR000433">
    <property type="entry name" value="Znf_ZZ"/>
</dbReference>
<dbReference type="InterPro" id="IPR021097">
    <property type="entry name" value="CPH_domain"/>
</dbReference>
<dbReference type="InterPro" id="IPR058923">
    <property type="entry name" value="RCC1-like_dom"/>
</dbReference>
<evidence type="ECO:0000256" key="14">
    <source>
        <dbReference type="ARBA" id="ARBA00080834"/>
    </source>
</evidence>
<feature type="repeat" description="RCC1" evidence="18">
    <location>
        <begin position="4379"/>
        <end position="4430"/>
    </location>
</feature>
<dbReference type="CDD" id="cd00078">
    <property type="entry name" value="HECTc"/>
    <property type="match status" value="1"/>
</dbReference>
<dbReference type="InterPro" id="IPR051625">
    <property type="entry name" value="Signaling_Regulatory_Domain"/>
</dbReference>
<dbReference type="KEGG" id="fas:105267457"/>
<dbReference type="PRINTS" id="PR00633">
    <property type="entry name" value="RCCNDNSATION"/>
</dbReference>
<dbReference type="InterPro" id="IPR009091">
    <property type="entry name" value="RCC1/BLIP-II"/>
</dbReference>
<dbReference type="GO" id="GO:0009966">
    <property type="term" value="P:regulation of signal transduction"/>
    <property type="evidence" value="ECO:0007669"/>
    <property type="project" value="UniProtKB-ARBA"/>
</dbReference>
<evidence type="ECO:0000256" key="16">
    <source>
        <dbReference type="PROSITE-ProRule" id="PRU00104"/>
    </source>
</evidence>
<keyword evidence="13" id="KW-0206">Cytoskeleton</keyword>
<dbReference type="SMART" id="SM00119">
    <property type="entry name" value="HECTc"/>
    <property type="match status" value="1"/>
</dbReference>
<dbReference type="InterPro" id="IPR004939">
    <property type="entry name" value="APC_su10/DOC_dom"/>
</dbReference>
<dbReference type="SMART" id="SM00291">
    <property type="entry name" value="ZnF_ZZ"/>
    <property type="match status" value="1"/>
</dbReference>
<keyword evidence="10 17" id="KW-0863">Zinc-finger</keyword>
<dbReference type="InterPro" id="IPR043145">
    <property type="entry name" value="Znf_ZZ_sf"/>
</dbReference>
<feature type="repeat" description="RCC1" evidence="18">
    <location>
        <begin position="3301"/>
        <end position="3352"/>
    </location>
</feature>
<feature type="domain" description="DOC" evidence="22">
    <location>
        <begin position="2883"/>
        <end position="3061"/>
    </location>
</feature>
<feature type="repeat" description="RCC1" evidence="18">
    <location>
        <begin position="557"/>
        <end position="608"/>
    </location>
</feature>
<feature type="region of interest" description="Disordered" evidence="19">
    <location>
        <begin position="1427"/>
        <end position="1489"/>
    </location>
</feature>
<feature type="repeat" description="RCC1" evidence="18">
    <location>
        <begin position="3405"/>
        <end position="3456"/>
    </location>
</feature>
<accession>A0A9R1T8A7</accession>
<keyword evidence="9" id="KW-0677">Repeat</keyword>
<feature type="repeat" description="RCC1" evidence="18">
    <location>
        <begin position="4431"/>
        <end position="4482"/>
    </location>
</feature>
<dbReference type="PROSITE" id="PS01357">
    <property type="entry name" value="ZF_ZZ_1"/>
    <property type="match status" value="1"/>
</dbReference>
<dbReference type="Gene3D" id="3.30.60.90">
    <property type="match status" value="1"/>
</dbReference>
<dbReference type="InterPro" id="IPR008979">
    <property type="entry name" value="Galactose-bd-like_sf"/>
</dbReference>
<evidence type="ECO:0000256" key="4">
    <source>
        <dbReference type="ARBA" id="ARBA00012485"/>
    </source>
</evidence>
<dbReference type="FunFam" id="2.30.30.40:FF:000074">
    <property type="entry name" value="E3 ubiquitin-protein ligase HERC2 isoform X1"/>
    <property type="match status" value="1"/>
</dbReference>
<evidence type="ECO:0000259" key="22">
    <source>
        <dbReference type="PROSITE" id="PS51284"/>
    </source>
</evidence>
<dbReference type="SUPFAM" id="SSF57850">
    <property type="entry name" value="RING/U-box"/>
    <property type="match status" value="1"/>
</dbReference>
<dbReference type="SMART" id="SM01337">
    <property type="entry name" value="APC10"/>
    <property type="match status" value="1"/>
</dbReference>
<feature type="region of interest" description="Disordered" evidence="19">
    <location>
        <begin position="2026"/>
        <end position="2059"/>
    </location>
</feature>
<feature type="repeat" description="RCC1" evidence="18">
    <location>
        <begin position="3089"/>
        <end position="3140"/>
    </location>
</feature>
<dbReference type="FunFam" id="2.130.10.30:FF:000006">
    <property type="entry name" value="E3 ubiquitin-protein ligase HERC2 isoform X1"/>
    <property type="match status" value="1"/>
</dbReference>
<feature type="domain" description="ZZ-type" evidence="20">
    <location>
        <begin position="2830"/>
        <end position="2881"/>
    </location>
</feature>
<name>A0A9R1T8A7_9HYME</name>
<dbReference type="InterPro" id="IPR010606">
    <property type="entry name" value="Mib_Herc2"/>
</dbReference>
<feature type="active site" description="Glycyl thioester intermediate" evidence="16">
    <location>
        <position position="4916"/>
    </location>
</feature>
<dbReference type="SUPFAM" id="SSF63748">
    <property type="entry name" value="Tudor/PWWP/MBT"/>
    <property type="match status" value="1"/>
</dbReference>
<dbReference type="PROSITE" id="PS50135">
    <property type="entry name" value="ZF_ZZ_2"/>
    <property type="match status" value="1"/>
</dbReference>
<dbReference type="Pfam" id="PF00632">
    <property type="entry name" value="HECT"/>
    <property type="match status" value="1"/>
</dbReference>
<keyword evidence="11 16" id="KW-0833">Ubl conjugation pathway</keyword>